<evidence type="ECO:0000313" key="5">
    <source>
        <dbReference type="Proteomes" id="UP001642484"/>
    </source>
</evidence>
<feature type="domain" description="Amine oxidase" evidence="3">
    <location>
        <begin position="41"/>
        <end position="472"/>
    </location>
</feature>
<feature type="signal peptide" evidence="2">
    <location>
        <begin position="1"/>
        <end position="22"/>
    </location>
</feature>
<reference evidence="4 5" key="1">
    <citation type="submission" date="2024-02" db="EMBL/GenBank/DDBJ databases">
        <authorList>
            <person name="Chen Y."/>
            <person name="Shah S."/>
            <person name="Dougan E. K."/>
            <person name="Thang M."/>
            <person name="Chan C."/>
        </authorList>
    </citation>
    <scope>NUCLEOTIDE SEQUENCE [LARGE SCALE GENOMIC DNA]</scope>
</reference>
<proteinExistence type="predicted"/>
<organism evidence="4 5">
    <name type="scientific">Durusdinium trenchii</name>
    <dbReference type="NCBI Taxonomy" id="1381693"/>
    <lineage>
        <taxon>Eukaryota</taxon>
        <taxon>Sar</taxon>
        <taxon>Alveolata</taxon>
        <taxon>Dinophyceae</taxon>
        <taxon>Suessiales</taxon>
        <taxon>Symbiodiniaceae</taxon>
        <taxon>Durusdinium</taxon>
    </lineage>
</organism>
<dbReference type="Proteomes" id="UP001642484">
    <property type="component" value="Unassembled WGS sequence"/>
</dbReference>
<name>A0ABP0HZ04_9DINO</name>
<dbReference type="Gene3D" id="3.90.660.10">
    <property type="match status" value="1"/>
</dbReference>
<dbReference type="Pfam" id="PF01593">
    <property type="entry name" value="Amino_oxidase"/>
    <property type="match status" value="1"/>
</dbReference>
<dbReference type="SUPFAM" id="SSF54373">
    <property type="entry name" value="FAD-linked reductases, C-terminal domain"/>
    <property type="match status" value="1"/>
</dbReference>
<dbReference type="EMBL" id="CAXAMN010001547">
    <property type="protein sequence ID" value="CAK8995032.1"/>
    <property type="molecule type" value="Genomic_DNA"/>
</dbReference>
<comment type="caution">
    <text evidence="4">The sequence shown here is derived from an EMBL/GenBank/DDBJ whole genome shotgun (WGS) entry which is preliminary data.</text>
</comment>
<dbReference type="InterPro" id="IPR050281">
    <property type="entry name" value="Flavin_monoamine_oxidase"/>
</dbReference>
<keyword evidence="5" id="KW-1185">Reference proteome</keyword>
<dbReference type="SUPFAM" id="SSF51905">
    <property type="entry name" value="FAD/NAD(P)-binding domain"/>
    <property type="match status" value="1"/>
</dbReference>
<dbReference type="PANTHER" id="PTHR10742">
    <property type="entry name" value="FLAVIN MONOAMINE OXIDASE"/>
    <property type="match status" value="1"/>
</dbReference>
<gene>
    <name evidence="4" type="ORF">CCMP2556_LOCUS3883</name>
</gene>
<keyword evidence="2" id="KW-0732">Signal</keyword>
<accession>A0ABP0HZ04</accession>
<dbReference type="InterPro" id="IPR002937">
    <property type="entry name" value="Amino_oxidase"/>
</dbReference>
<dbReference type="InterPro" id="IPR036188">
    <property type="entry name" value="FAD/NAD-bd_sf"/>
</dbReference>
<dbReference type="Gene3D" id="3.50.50.60">
    <property type="entry name" value="FAD/NAD(P)-binding domain"/>
    <property type="match status" value="1"/>
</dbReference>
<evidence type="ECO:0000256" key="2">
    <source>
        <dbReference type="SAM" id="SignalP"/>
    </source>
</evidence>
<evidence type="ECO:0000259" key="3">
    <source>
        <dbReference type="Pfam" id="PF01593"/>
    </source>
</evidence>
<feature type="chain" id="PRO_5045588144" description="Amine oxidase domain-containing protein" evidence="2">
    <location>
        <begin position="23"/>
        <end position="571"/>
    </location>
</feature>
<dbReference type="PANTHER" id="PTHR10742:SF410">
    <property type="entry name" value="LYSINE-SPECIFIC HISTONE DEMETHYLASE 2"/>
    <property type="match status" value="1"/>
</dbReference>
<evidence type="ECO:0000313" key="4">
    <source>
        <dbReference type="EMBL" id="CAK8995032.1"/>
    </source>
</evidence>
<feature type="region of interest" description="Disordered" evidence="1">
    <location>
        <begin position="517"/>
        <end position="571"/>
    </location>
</feature>
<feature type="compositionally biased region" description="Low complexity" evidence="1">
    <location>
        <begin position="517"/>
        <end position="531"/>
    </location>
</feature>
<feature type="compositionally biased region" description="Basic residues" evidence="1">
    <location>
        <begin position="553"/>
        <end position="564"/>
    </location>
</feature>
<evidence type="ECO:0000256" key="1">
    <source>
        <dbReference type="SAM" id="MobiDB-lite"/>
    </source>
</evidence>
<protein>
    <recommendedName>
        <fullName evidence="3">Amine oxidase domain-containing protein</fullName>
    </recommendedName>
</protein>
<sequence>MAMPWCSRSSLVLSLFTAGVAAGAPGAPCEEGPVLIIGSGISGLVAARSLQHFGCPVQLLEALDRPGGRTHTFSSGPFAGLEEGAHWVHGGTDNVPVSVLLRMNNISQVRVGGDDDYEGPRQRLRLFDASARPLDAARREVSFELFETAMAAATAYAEGHYGRLDHVAVAEVWDLALKVKYSKESRALLSWHQKVSYEQDSGASMTELSAVAEYVEDYTDFYPDRSEGMEEHGDGFVQGGYSALVRRLSEGLDLRLSSPVTRVDHSPQGVSVTLQSGERVQGSAVIVTASIGALQAEGIAFQPPLPIEKQRALRRLRMGNVAKVLVKLAHSARDFLGAYSLGFLGNGTLSYCIRARREGKGPFLECFMGGHEAVDAEQMDLEELTRQVKQQLAPLLGDADVESVAITRWATNPYIRGAWSFVPVNAIVQDFDTVAATVGQRLLFAGEGTCRLLYGNVHAAVISGARAACEILGRSGNSSWPLFRKDLLHLCTESPTSSSAPASRGRRSAMHLMRALRPSPSLPLGGRPSTGRPSHGSGKLPACKGQTVASVALKKKGARRHPRNHGTQGRV</sequence>